<accession>A0A0X3TT25</accession>
<evidence type="ECO:0000259" key="2">
    <source>
        <dbReference type="Pfam" id="PF04073"/>
    </source>
</evidence>
<dbReference type="Gene3D" id="3.90.960.10">
    <property type="entry name" value="YbaK/aminoacyl-tRNA synthetase-associated domain"/>
    <property type="match status" value="1"/>
</dbReference>
<dbReference type="PANTHER" id="PTHR31423:SF3">
    <property type="entry name" value="PROLYL-TRNA SYNTHETASE ASSOCIATED DOMAIN-CONTAINING PROTEIN 1-RELATED"/>
    <property type="match status" value="1"/>
</dbReference>
<dbReference type="GO" id="GO:0002161">
    <property type="term" value="F:aminoacyl-tRNA deacylase activity"/>
    <property type="evidence" value="ECO:0007669"/>
    <property type="project" value="InterPro"/>
</dbReference>
<protein>
    <submittedName>
        <fullName evidence="3">Aminoacyl-tRNA deacylase</fullName>
    </submittedName>
</protein>
<comment type="caution">
    <text evidence="3">The sequence shown here is derived from an EMBL/GenBank/DDBJ whole genome shotgun (WGS) entry which is preliminary data.</text>
</comment>
<dbReference type="AlphaFoldDB" id="A0A0X3TT25"/>
<sequence>MDASSTFQDTLPLSSDALLAQLDSWGLAYRLHTHVPLRTVEESKAVEDQFMVPGENALRLKNLYLRDKKKRNYLVTLEQSREIDLKALGAKLGVGNLSFGSADRLMQNLGIRPGAVSPLAMINGVQNNVSFFMDGAAQQADVIYMHPLVNDRTVAMARTDLMAFFEKIGCDVRWLH</sequence>
<feature type="domain" description="YbaK/aminoacyl-tRNA synthetase-associated" evidence="2">
    <location>
        <begin position="41"/>
        <end position="163"/>
    </location>
</feature>
<dbReference type="InterPro" id="IPR040285">
    <property type="entry name" value="ProX/PRXD1"/>
</dbReference>
<reference evidence="4" key="1">
    <citation type="submission" date="2015-12" db="EMBL/GenBank/DDBJ databases">
        <authorList>
            <person name="Zhang G."/>
            <person name="Stingl U."/>
        </authorList>
    </citation>
    <scope>NUCLEOTIDE SEQUENCE [LARGE SCALE GENOMIC DNA]</scope>
    <source>
        <strain evidence="4">ZGT108</strain>
    </source>
</reference>
<dbReference type="EMBL" id="LQBP01000009">
    <property type="protein sequence ID" value="KUJ77616.1"/>
    <property type="molecule type" value="Genomic_DNA"/>
</dbReference>
<dbReference type="PANTHER" id="PTHR31423">
    <property type="entry name" value="YBAK DOMAIN-CONTAINING PROTEIN"/>
    <property type="match status" value="1"/>
</dbReference>
<evidence type="ECO:0000313" key="3">
    <source>
        <dbReference type="EMBL" id="KUJ77616.1"/>
    </source>
</evidence>
<name>A0A0X3TT25_9RHOB</name>
<evidence type="ECO:0000313" key="4">
    <source>
        <dbReference type="Proteomes" id="UP000053690"/>
    </source>
</evidence>
<dbReference type="RefSeq" id="WP_068339534.1">
    <property type="nucleotide sequence ID" value="NZ_LQBP01000009.1"/>
</dbReference>
<comment type="similarity">
    <text evidence="1">Belongs to the PRORSD1 family.</text>
</comment>
<proteinExistence type="inferred from homology"/>
<dbReference type="InterPro" id="IPR036754">
    <property type="entry name" value="YbaK/aa-tRNA-synt-asso_dom_sf"/>
</dbReference>
<dbReference type="InterPro" id="IPR007214">
    <property type="entry name" value="YbaK/aa-tRNA-synth-assoc-dom"/>
</dbReference>
<dbReference type="SUPFAM" id="SSF55826">
    <property type="entry name" value="YbaK/ProRS associated domain"/>
    <property type="match status" value="1"/>
</dbReference>
<gene>
    <name evidence="3" type="ORF">AVO44_16465</name>
</gene>
<dbReference type="OrthoDB" id="5145315at2"/>
<dbReference type="CDD" id="cd04335">
    <property type="entry name" value="PrdX_deacylase"/>
    <property type="match status" value="1"/>
</dbReference>
<evidence type="ECO:0000256" key="1">
    <source>
        <dbReference type="ARBA" id="ARBA00010201"/>
    </source>
</evidence>
<keyword evidence="4" id="KW-1185">Reference proteome</keyword>
<organism evidence="3 4">
    <name type="scientific">Ruegeria profundi</name>
    <dbReference type="NCBI Taxonomy" id="1685378"/>
    <lineage>
        <taxon>Bacteria</taxon>
        <taxon>Pseudomonadati</taxon>
        <taxon>Pseudomonadota</taxon>
        <taxon>Alphaproteobacteria</taxon>
        <taxon>Rhodobacterales</taxon>
        <taxon>Roseobacteraceae</taxon>
        <taxon>Ruegeria</taxon>
    </lineage>
</organism>
<dbReference type="Proteomes" id="UP000053690">
    <property type="component" value="Unassembled WGS sequence"/>
</dbReference>
<dbReference type="Pfam" id="PF04073">
    <property type="entry name" value="tRNA_edit"/>
    <property type="match status" value="1"/>
</dbReference>